<feature type="region of interest" description="Disordered" evidence="1">
    <location>
        <begin position="658"/>
        <end position="678"/>
    </location>
</feature>
<dbReference type="VEuPathDB" id="TriTrypDB:BSAL_04000"/>
<evidence type="ECO:0000313" key="2">
    <source>
        <dbReference type="EMBL" id="CUF57223.1"/>
    </source>
</evidence>
<accession>A0A0S4IRZ8</accession>
<keyword evidence="3" id="KW-1185">Reference proteome</keyword>
<feature type="compositionally biased region" description="Acidic residues" evidence="1">
    <location>
        <begin position="252"/>
        <end position="261"/>
    </location>
</feature>
<organism evidence="2 3">
    <name type="scientific">Bodo saltans</name>
    <name type="common">Flagellated protozoan</name>
    <dbReference type="NCBI Taxonomy" id="75058"/>
    <lineage>
        <taxon>Eukaryota</taxon>
        <taxon>Discoba</taxon>
        <taxon>Euglenozoa</taxon>
        <taxon>Kinetoplastea</taxon>
        <taxon>Metakinetoplastina</taxon>
        <taxon>Eubodonida</taxon>
        <taxon>Bodonidae</taxon>
        <taxon>Bodo</taxon>
    </lineage>
</organism>
<sequence>MTHRIQIGKERPHKKLILLVDREPYEKDMKQSIRLLTEPLSPTDDAPHWDALSGETEDEFRRRIQAEDASMGKLLPDEDLILTFHCKRGPITTQAVSIIRHYALPIGDFFIELQDDPILKQASRERSLLDVIRNLAKGKKTAKPVALNSVARQKLAEAEEAGEEIYIPDPVQAPRLGGTKKVVPGVVNRTVTEEDVLPDVKEGVTMRHIESQAKLRRQKERIARQIAGTEVVDDDYDDLQDDELIDHLPEYTFDEPDPEDVEAIKNRKRQPQRPALEDMEFPSESDGLEESEESDGRTKRKLKTDKKGAKRAKKEQERKEKERLKKEERAKRKESKERLAAAIEAREQERLQAGYRYSLEYTDNFTDNQPEALYRARSNKKGVPLFKIRAPADEDSLALTSLCFYRRNMVILLNPAMAPDDEESVSVAIASAGQFLVCRPHSNQDDDNDLGASGRGFPLNAVTKCCIEYSNRYVNDQRIGYVTLTIDVNMNPKKAKKRAKRIKEIKKRLAAKEKRKEQRQKQREKMREQRRRARGGGGEDEYDENGNLIDDDDDAFDEEEEEEEDDFENRSEERRREKAKKKKRRDDDDYDDEEGEERDDYGSEGSDETATEDEDDLRTVEMEFDDISCGDMNPDDAECCSLEYFVTVLKHFSPDVKVVTEEPPPEREEEPEDEPYQNMSMTSSEYAERVPASAILAERLVSTASLRAGGREGFTPPEERPNFIGGGGGTFGLLNRSNSQQNSSNNYNLHRDLAAAGGVSTSRLTSLTPQAIQQRGEELRKMISDHKLSQQRSSGEAGQTQRQTAEEATALSRQRTQQHQALTKLIFEISEKNLSKLRRRAAAAVTVGTSPSSTHAASPPNANRHINPQTLMRFREREEISEKNLSKLRRRAAAAVTVGTSPSSTHAASPPNANRHINPQTLMRFREREAHHAGGSAAAHPLVVGGGQSYPLPGMSRIVPQNRGGAVAPSSWRRPRALSSSSQPS</sequence>
<feature type="compositionally biased region" description="Acidic residues" evidence="1">
    <location>
        <begin position="538"/>
        <end position="567"/>
    </location>
</feature>
<reference evidence="3" key="1">
    <citation type="submission" date="2015-09" db="EMBL/GenBank/DDBJ databases">
        <authorList>
            <consortium name="Pathogen Informatics"/>
        </authorList>
    </citation>
    <scope>NUCLEOTIDE SEQUENCE [LARGE SCALE GENOMIC DNA]</scope>
    <source>
        <strain evidence="3">Lake Konstanz</strain>
    </source>
</reference>
<feature type="compositionally biased region" description="Basic residues" evidence="1">
    <location>
        <begin position="298"/>
        <end position="313"/>
    </location>
</feature>
<feature type="compositionally biased region" description="Basic and acidic residues" evidence="1">
    <location>
        <begin position="510"/>
        <end position="527"/>
    </location>
</feature>
<dbReference type="Proteomes" id="UP000051952">
    <property type="component" value="Unassembled WGS sequence"/>
</dbReference>
<feature type="region of interest" description="Disordered" evidence="1">
    <location>
        <begin position="786"/>
        <end position="816"/>
    </location>
</feature>
<proteinExistence type="predicted"/>
<evidence type="ECO:0000313" key="3">
    <source>
        <dbReference type="Proteomes" id="UP000051952"/>
    </source>
</evidence>
<feature type="region of interest" description="Disordered" evidence="1">
    <location>
        <begin position="249"/>
        <end position="339"/>
    </location>
</feature>
<feature type="region of interest" description="Disordered" evidence="1">
    <location>
        <begin position="947"/>
        <end position="985"/>
    </location>
</feature>
<gene>
    <name evidence="2" type="ORF">BSAL_04000</name>
</gene>
<feature type="compositionally biased region" description="Basic and acidic residues" evidence="1">
    <location>
        <begin position="314"/>
        <end position="339"/>
    </location>
</feature>
<feature type="compositionally biased region" description="Polar residues" evidence="1">
    <location>
        <begin position="790"/>
        <end position="803"/>
    </location>
</feature>
<feature type="region of interest" description="Disordered" evidence="1">
    <location>
        <begin position="508"/>
        <end position="623"/>
    </location>
</feature>
<dbReference type="AlphaFoldDB" id="A0A0S4IRZ8"/>
<evidence type="ECO:0000256" key="1">
    <source>
        <dbReference type="SAM" id="MobiDB-lite"/>
    </source>
</evidence>
<feature type="compositionally biased region" description="Acidic residues" evidence="1">
    <location>
        <begin position="605"/>
        <end position="623"/>
    </location>
</feature>
<feature type="region of interest" description="Disordered" evidence="1">
    <location>
        <begin position="895"/>
        <end position="916"/>
    </location>
</feature>
<name>A0A0S4IRZ8_BODSA</name>
<feature type="region of interest" description="Disordered" evidence="1">
    <location>
        <begin position="845"/>
        <end position="866"/>
    </location>
</feature>
<feature type="compositionally biased region" description="Low complexity" evidence="1">
    <location>
        <begin position="849"/>
        <end position="863"/>
    </location>
</feature>
<dbReference type="EMBL" id="CYKH01000359">
    <property type="protein sequence ID" value="CUF57223.1"/>
    <property type="molecule type" value="Genomic_DNA"/>
</dbReference>
<feature type="compositionally biased region" description="Low complexity" evidence="1">
    <location>
        <begin position="900"/>
        <end position="914"/>
    </location>
</feature>
<feature type="compositionally biased region" description="Acidic residues" evidence="1">
    <location>
        <begin position="588"/>
        <end position="599"/>
    </location>
</feature>
<feature type="compositionally biased region" description="Acidic residues" evidence="1">
    <location>
        <begin position="277"/>
        <end position="293"/>
    </location>
</feature>
<protein>
    <submittedName>
        <fullName evidence="2">Uncharacterized protein</fullName>
    </submittedName>
</protein>